<dbReference type="PANTHER" id="PTHR43397:SF1">
    <property type="entry name" value="ERGOTHIONEINE BIOSYNTHESIS PROTEIN 1"/>
    <property type="match status" value="1"/>
</dbReference>
<protein>
    <submittedName>
        <fullName evidence="4">L-histidine N(Alpha)-methyltransferase</fullName>
        <ecNumber evidence="4">2.1.1.44</ecNumber>
    </submittedName>
</protein>
<dbReference type="SUPFAM" id="SSF53335">
    <property type="entry name" value="S-adenosyl-L-methionine-dependent methyltransferases"/>
    <property type="match status" value="1"/>
</dbReference>
<dbReference type="GO" id="GO:0032259">
    <property type="term" value="P:methylation"/>
    <property type="evidence" value="ECO:0007669"/>
    <property type="project" value="UniProtKB-KW"/>
</dbReference>
<dbReference type="Proteomes" id="UP000593892">
    <property type="component" value="Chromosome"/>
</dbReference>
<name>A0A7S7NKY1_PALFE</name>
<dbReference type="EMBL" id="CP063849">
    <property type="protein sequence ID" value="QOY85541.1"/>
    <property type="molecule type" value="Genomic_DNA"/>
</dbReference>
<evidence type="ECO:0000256" key="1">
    <source>
        <dbReference type="ARBA" id="ARBA00022603"/>
    </source>
</evidence>
<organism evidence="4 5">
    <name type="scientific">Paludibaculum fermentans</name>
    <dbReference type="NCBI Taxonomy" id="1473598"/>
    <lineage>
        <taxon>Bacteria</taxon>
        <taxon>Pseudomonadati</taxon>
        <taxon>Acidobacteriota</taxon>
        <taxon>Terriglobia</taxon>
        <taxon>Bryobacterales</taxon>
        <taxon>Bryobacteraceae</taxon>
        <taxon>Paludibaculum</taxon>
    </lineage>
</organism>
<dbReference type="RefSeq" id="WP_194447211.1">
    <property type="nucleotide sequence ID" value="NZ_CP063849.1"/>
</dbReference>
<dbReference type="GO" id="GO:0052706">
    <property type="term" value="F:L-histidine N(alpha)-methyltransferase activity"/>
    <property type="evidence" value="ECO:0007669"/>
    <property type="project" value="UniProtKB-EC"/>
</dbReference>
<dbReference type="InterPro" id="IPR035094">
    <property type="entry name" value="EgtD"/>
</dbReference>
<keyword evidence="1 4" id="KW-0489">Methyltransferase</keyword>
<dbReference type="PIRSF" id="PIRSF018005">
    <property type="entry name" value="UCP018005"/>
    <property type="match status" value="1"/>
</dbReference>
<evidence type="ECO:0000259" key="3">
    <source>
        <dbReference type="Pfam" id="PF10017"/>
    </source>
</evidence>
<gene>
    <name evidence="4" type="primary">egtD</name>
    <name evidence="4" type="ORF">IRI77_22240</name>
</gene>
<dbReference type="Pfam" id="PF10017">
    <property type="entry name" value="Methyltransf_33"/>
    <property type="match status" value="1"/>
</dbReference>
<evidence type="ECO:0000313" key="4">
    <source>
        <dbReference type="EMBL" id="QOY85541.1"/>
    </source>
</evidence>
<dbReference type="NCBIfam" id="TIGR03438">
    <property type="entry name" value="egtD_ergothio"/>
    <property type="match status" value="1"/>
</dbReference>
<reference evidence="4 5" key="1">
    <citation type="submission" date="2020-10" db="EMBL/GenBank/DDBJ databases">
        <title>Complete genome sequence of Paludibaculum fermentans P105T, a facultatively anaerobic acidobacterium capable of dissimilatory Fe(III) reduction.</title>
        <authorList>
            <person name="Dedysh S.N."/>
            <person name="Beletsky A.V."/>
            <person name="Kulichevskaya I.S."/>
            <person name="Mardanov A.V."/>
            <person name="Ravin N.V."/>
        </authorList>
    </citation>
    <scope>NUCLEOTIDE SEQUENCE [LARGE SCALE GENOMIC DNA]</scope>
    <source>
        <strain evidence="4 5">P105</strain>
    </source>
</reference>
<dbReference type="KEGG" id="pfer:IRI77_22240"/>
<dbReference type="InterPro" id="IPR017804">
    <property type="entry name" value="MeTrfase_EgtD-like"/>
</dbReference>
<evidence type="ECO:0000256" key="2">
    <source>
        <dbReference type="ARBA" id="ARBA00022679"/>
    </source>
</evidence>
<dbReference type="InterPro" id="IPR051128">
    <property type="entry name" value="EgtD_Methyltrsf_superfamily"/>
</dbReference>
<dbReference type="PANTHER" id="PTHR43397">
    <property type="entry name" value="ERGOTHIONEINE BIOSYNTHESIS PROTEIN 1"/>
    <property type="match status" value="1"/>
</dbReference>
<dbReference type="EC" id="2.1.1.44" evidence="4"/>
<dbReference type="InterPro" id="IPR029063">
    <property type="entry name" value="SAM-dependent_MTases_sf"/>
</dbReference>
<keyword evidence="2 4" id="KW-0808">Transferase</keyword>
<evidence type="ECO:0000313" key="5">
    <source>
        <dbReference type="Proteomes" id="UP000593892"/>
    </source>
</evidence>
<proteinExistence type="predicted"/>
<feature type="domain" description="Histidine-specific methyltransferase SAM-dependent" evidence="3">
    <location>
        <begin position="27"/>
        <end position="331"/>
    </location>
</feature>
<sequence>MDTATDLRIIESNSLAPLDSREALIGEVLRGLRKRPRSLVPWMLYDCEGSRLFECITTLPEYYPTRTERGILARHAEAIVTATGADYSRPLRLLELGAGTAAKTGILLSAAIRLCGQVVYFPVDVSSDALEAACDSIGCMCPGVRLEPMVANYVTHPPRLERFNGTTLAMYIGSSIGNFPPAEARTILRNLRSQLRAGDALLLGTDLVKDEATLLRAYDDEAGVTAAFNLNLLHRLNRELGANFDTGCFRHRARWNGRASRIEMHLESTCDQSVEIPDAGLSLRFAALETIHTESSYKFTQETLDSLLEDAGFTVDRTWTDPRQWYALTLAGVS</sequence>
<dbReference type="Gene3D" id="3.40.50.150">
    <property type="entry name" value="Vaccinia Virus protein VP39"/>
    <property type="match status" value="1"/>
</dbReference>
<keyword evidence="5" id="KW-1185">Reference proteome</keyword>
<accession>A0A7S7NKY1</accession>
<dbReference type="AlphaFoldDB" id="A0A7S7NKY1"/>
<dbReference type="InterPro" id="IPR019257">
    <property type="entry name" value="MeTrfase_dom"/>
</dbReference>